<dbReference type="SUPFAM" id="SSF49899">
    <property type="entry name" value="Concanavalin A-like lectins/glucanases"/>
    <property type="match status" value="1"/>
</dbReference>
<name>R7TQ38_CAPTE</name>
<dbReference type="OrthoDB" id="5949213at2759"/>
<dbReference type="Proteomes" id="UP000014760">
    <property type="component" value="Unassembled WGS sequence"/>
</dbReference>
<evidence type="ECO:0000256" key="1">
    <source>
        <dbReference type="ARBA" id="ARBA00022729"/>
    </source>
</evidence>
<feature type="non-terminal residue" evidence="4">
    <location>
        <position position="1"/>
    </location>
</feature>
<reference evidence="4 6" key="2">
    <citation type="journal article" date="2013" name="Nature">
        <title>Insights into bilaterian evolution from three spiralian genomes.</title>
        <authorList>
            <person name="Simakov O."/>
            <person name="Marletaz F."/>
            <person name="Cho S.J."/>
            <person name="Edsinger-Gonzales E."/>
            <person name="Havlak P."/>
            <person name="Hellsten U."/>
            <person name="Kuo D.H."/>
            <person name="Larsson T."/>
            <person name="Lv J."/>
            <person name="Arendt D."/>
            <person name="Savage R."/>
            <person name="Osoegawa K."/>
            <person name="de Jong P."/>
            <person name="Grimwood J."/>
            <person name="Chapman J.A."/>
            <person name="Shapiro H."/>
            <person name="Aerts A."/>
            <person name="Otillar R.P."/>
            <person name="Terry A.Y."/>
            <person name="Boore J.L."/>
            <person name="Grigoriev I.V."/>
            <person name="Lindberg D.R."/>
            <person name="Seaver E.C."/>
            <person name="Weisblat D.A."/>
            <person name="Putnam N.H."/>
            <person name="Rokhsar D.S."/>
        </authorList>
    </citation>
    <scope>NUCLEOTIDE SEQUENCE</scope>
    <source>
        <strain evidence="4 6">I ESC-2004</strain>
    </source>
</reference>
<gene>
    <name evidence="4" type="ORF">CAPTEDRAFT_188799</name>
</gene>
<accession>R7TQ38</accession>
<dbReference type="Pfam" id="PF13385">
    <property type="entry name" value="Laminin_G_3"/>
    <property type="match status" value="1"/>
</dbReference>
<dbReference type="SMART" id="SM00560">
    <property type="entry name" value="LamGL"/>
    <property type="match status" value="1"/>
</dbReference>
<evidence type="ECO:0000313" key="6">
    <source>
        <dbReference type="Proteomes" id="UP000014760"/>
    </source>
</evidence>
<feature type="domain" description="LamG-like jellyroll fold" evidence="3">
    <location>
        <begin position="71"/>
        <end position="200"/>
    </location>
</feature>
<evidence type="ECO:0000313" key="5">
    <source>
        <dbReference type="EnsemblMetazoa" id="CapteP188799"/>
    </source>
</evidence>
<dbReference type="Gene3D" id="2.60.120.200">
    <property type="match status" value="1"/>
</dbReference>
<evidence type="ECO:0000313" key="4">
    <source>
        <dbReference type="EMBL" id="ELT93626.1"/>
    </source>
</evidence>
<dbReference type="EnsemblMetazoa" id="CapteT188799">
    <property type="protein sequence ID" value="CapteP188799"/>
    <property type="gene ID" value="CapteG188799"/>
</dbReference>
<dbReference type="InterPro" id="IPR006558">
    <property type="entry name" value="LamG-like"/>
</dbReference>
<evidence type="ECO:0000259" key="3">
    <source>
        <dbReference type="SMART" id="SM00560"/>
    </source>
</evidence>
<dbReference type="HOGENOM" id="CLU_1323749_0_0_1"/>
<keyword evidence="6" id="KW-1185">Reference proteome</keyword>
<reference evidence="6" key="1">
    <citation type="submission" date="2012-12" db="EMBL/GenBank/DDBJ databases">
        <authorList>
            <person name="Hellsten U."/>
            <person name="Grimwood J."/>
            <person name="Chapman J.A."/>
            <person name="Shapiro H."/>
            <person name="Aerts A."/>
            <person name="Otillar R.P."/>
            <person name="Terry A.Y."/>
            <person name="Boore J.L."/>
            <person name="Simakov O."/>
            <person name="Marletaz F."/>
            <person name="Cho S.-J."/>
            <person name="Edsinger-Gonzales E."/>
            <person name="Havlak P."/>
            <person name="Kuo D.-H."/>
            <person name="Larsson T."/>
            <person name="Lv J."/>
            <person name="Arendt D."/>
            <person name="Savage R."/>
            <person name="Osoegawa K."/>
            <person name="de Jong P."/>
            <person name="Lindberg D.R."/>
            <person name="Seaver E.C."/>
            <person name="Weisblat D.A."/>
            <person name="Putnam N.H."/>
            <person name="Grigoriev I.V."/>
            <person name="Rokhsar D.S."/>
        </authorList>
    </citation>
    <scope>NUCLEOTIDE SEQUENCE</scope>
    <source>
        <strain evidence="6">I ESC-2004</strain>
    </source>
</reference>
<dbReference type="EMBL" id="AMQN01029685">
    <property type="status" value="NOT_ANNOTATED_CDS"/>
    <property type="molecule type" value="Genomic_DNA"/>
</dbReference>
<dbReference type="EMBL" id="KB309688">
    <property type="protein sequence ID" value="ELT93626.1"/>
    <property type="molecule type" value="Genomic_DNA"/>
</dbReference>
<organism evidence="4">
    <name type="scientific">Capitella teleta</name>
    <name type="common">Polychaete worm</name>
    <dbReference type="NCBI Taxonomy" id="283909"/>
    <lineage>
        <taxon>Eukaryota</taxon>
        <taxon>Metazoa</taxon>
        <taxon>Spiralia</taxon>
        <taxon>Lophotrochozoa</taxon>
        <taxon>Annelida</taxon>
        <taxon>Polychaeta</taxon>
        <taxon>Sedentaria</taxon>
        <taxon>Scolecida</taxon>
        <taxon>Capitellidae</taxon>
        <taxon>Capitella</taxon>
    </lineage>
</organism>
<dbReference type="OMA" id="MYVASTV"/>
<keyword evidence="1" id="KW-0732">Signal</keyword>
<reference evidence="5" key="3">
    <citation type="submission" date="2015-06" db="UniProtKB">
        <authorList>
            <consortium name="EnsemblMetazoa"/>
        </authorList>
    </citation>
    <scope>IDENTIFICATION</scope>
</reference>
<protein>
    <recommendedName>
        <fullName evidence="3">LamG-like jellyroll fold domain-containing protein</fullName>
    </recommendedName>
</protein>
<dbReference type="AlphaFoldDB" id="R7TQ38"/>
<keyword evidence="2" id="KW-1015">Disulfide bond</keyword>
<dbReference type="InterPro" id="IPR013320">
    <property type="entry name" value="ConA-like_dom_sf"/>
</dbReference>
<proteinExistence type="predicted"/>
<evidence type="ECO:0000256" key="2">
    <source>
        <dbReference type="ARBA" id="ARBA00023157"/>
    </source>
</evidence>
<sequence>APADSDEITCLDFTNVGRWGFSGSKWKWISNVGPVTKQENCGVDGSCAYFDGTSHLEIGFFKQSSTWNQLNQFSVSLWFKKEGSITDTEYLVQYGYCDEADSIVMRVESDTSVGGGIVTPSGNYMNAFSGNQVSPNKWHHLVMVFDSTSGKLHLYVDGVLSSTEVVNGVLQYRYCPMVIGRTFKGSMDQVCFYNAALTQAEVLSLFQA</sequence>